<keyword evidence="13" id="KW-1185">Reference proteome</keyword>
<dbReference type="Pfam" id="PF00072">
    <property type="entry name" value="Response_reg"/>
    <property type="match status" value="1"/>
</dbReference>
<dbReference type="FunFam" id="3.40.50.2300:FF:000001">
    <property type="entry name" value="DNA-binding response regulator PhoB"/>
    <property type="match status" value="1"/>
</dbReference>
<evidence type="ECO:0000256" key="2">
    <source>
        <dbReference type="ARBA" id="ARBA00022553"/>
    </source>
</evidence>
<dbReference type="PROSITE" id="PS50110">
    <property type="entry name" value="RESPONSE_REGULATORY"/>
    <property type="match status" value="1"/>
</dbReference>
<dbReference type="PANTHER" id="PTHR48111:SF52">
    <property type="entry name" value="TRANSCRIPTIONAL REGULATORY PROTEIN YVRH"/>
    <property type="match status" value="1"/>
</dbReference>
<dbReference type="AlphaFoldDB" id="A0A0M3DKR1"/>
<keyword evidence="3" id="KW-0902">Two-component regulatory system</keyword>
<dbReference type="PROSITE" id="PS51755">
    <property type="entry name" value="OMPR_PHOB"/>
    <property type="match status" value="1"/>
</dbReference>
<evidence type="ECO:0000256" key="4">
    <source>
        <dbReference type="ARBA" id="ARBA00023015"/>
    </source>
</evidence>
<dbReference type="GO" id="GO:0005829">
    <property type="term" value="C:cytosol"/>
    <property type="evidence" value="ECO:0007669"/>
    <property type="project" value="TreeGrafter"/>
</dbReference>
<evidence type="ECO:0000256" key="9">
    <source>
        <dbReference type="PROSITE-ProRule" id="PRU01091"/>
    </source>
</evidence>
<dbReference type="InterPro" id="IPR001789">
    <property type="entry name" value="Sig_transdc_resp-reg_receiver"/>
</dbReference>
<feature type="domain" description="Response regulatory" evidence="10">
    <location>
        <begin position="9"/>
        <end position="123"/>
    </location>
</feature>
<dbReference type="Gene3D" id="1.10.10.10">
    <property type="entry name" value="Winged helix-like DNA-binding domain superfamily/Winged helix DNA-binding domain"/>
    <property type="match status" value="1"/>
</dbReference>
<evidence type="ECO:0000256" key="5">
    <source>
        <dbReference type="ARBA" id="ARBA00023125"/>
    </source>
</evidence>
<evidence type="ECO:0000256" key="1">
    <source>
        <dbReference type="ARBA" id="ARBA00018672"/>
    </source>
</evidence>
<dbReference type="CDD" id="cd17574">
    <property type="entry name" value="REC_OmpR"/>
    <property type="match status" value="1"/>
</dbReference>
<keyword evidence="5 9" id="KW-0238">DNA-binding</keyword>
<name>A0A0M3DKR1_9FIRM</name>
<dbReference type="EMBL" id="LBBT01000127">
    <property type="protein sequence ID" value="KKY02019.1"/>
    <property type="molecule type" value="Genomic_DNA"/>
</dbReference>
<dbReference type="Proteomes" id="UP000034407">
    <property type="component" value="Unassembled WGS sequence"/>
</dbReference>
<organism evidence="12 13">
    <name type="scientific">Paraclostridium benzoelyticum</name>
    <dbReference type="NCBI Taxonomy" id="1629550"/>
    <lineage>
        <taxon>Bacteria</taxon>
        <taxon>Bacillati</taxon>
        <taxon>Bacillota</taxon>
        <taxon>Clostridia</taxon>
        <taxon>Peptostreptococcales</taxon>
        <taxon>Peptostreptococcaceae</taxon>
        <taxon>Paraclostridium</taxon>
    </lineage>
</organism>
<dbReference type="CDD" id="cd00383">
    <property type="entry name" value="trans_reg_C"/>
    <property type="match status" value="1"/>
</dbReference>
<sequence>MESTLKEKNILLVDDEVDILKLLSTVFKKEGFNNIYTAETGNEALDIFKNQNIDIVVLDIMLPDKEGYDVFKEIRSISQVPVLFLSAKTEEMDRLVGLALGADDYITKPFSPKEVVLRVKLNLKKNIILNSIKEEPESTKLEFGPFEIDEDKVEVKKHGKTLELKAKEFKMFLYMARHLEQIISKEKFCDEVWGDDFIGYDNTIMVHIRRLREKIEDNPSKPKYIKNIKGLGYKLTLKED</sequence>
<keyword evidence="2 8" id="KW-0597">Phosphoprotein</keyword>
<evidence type="ECO:0000313" key="12">
    <source>
        <dbReference type="EMBL" id="KKY02019.1"/>
    </source>
</evidence>
<dbReference type="InterPro" id="IPR011006">
    <property type="entry name" value="CheY-like_superfamily"/>
</dbReference>
<gene>
    <name evidence="12" type="ORF">VN21_05435</name>
</gene>
<dbReference type="InterPro" id="IPR039420">
    <property type="entry name" value="WalR-like"/>
</dbReference>
<keyword evidence="6" id="KW-0804">Transcription</keyword>
<feature type="modified residue" description="4-aspartylphosphate" evidence="8">
    <location>
        <position position="59"/>
    </location>
</feature>
<dbReference type="SUPFAM" id="SSF52172">
    <property type="entry name" value="CheY-like"/>
    <property type="match status" value="1"/>
</dbReference>
<dbReference type="PATRIC" id="fig|1629550.3.peg.568"/>
<evidence type="ECO:0000256" key="6">
    <source>
        <dbReference type="ARBA" id="ARBA00023163"/>
    </source>
</evidence>
<dbReference type="Pfam" id="PF00486">
    <property type="entry name" value="Trans_reg_C"/>
    <property type="match status" value="1"/>
</dbReference>
<feature type="domain" description="OmpR/PhoB-type" evidence="11">
    <location>
        <begin position="138"/>
        <end position="237"/>
    </location>
</feature>
<proteinExistence type="predicted"/>
<evidence type="ECO:0000256" key="3">
    <source>
        <dbReference type="ARBA" id="ARBA00023012"/>
    </source>
</evidence>
<evidence type="ECO:0000256" key="8">
    <source>
        <dbReference type="PROSITE-ProRule" id="PRU00169"/>
    </source>
</evidence>
<feature type="DNA-binding region" description="OmpR/PhoB-type" evidence="9">
    <location>
        <begin position="138"/>
        <end position="237"/>
    </location>
</feature>
<dbReference type="SMART" id="SM00862">
    <property type="entry name" value="Trans_reg_C"/>
    <property type="match status" value="1"/>
</dbReference>
<dbReference type="Gene3D" id="3.40.50.2300">
    <property type="match status" value="1"/>
</dbReference>
<dbReference type="InterPro" id="IPR001867">
    <property type="entry name" value="OmpR/PhoB-type_DNA-bd"/>
</dbReference>
<dbReference type="GO" id="GO:0032993">
    <property type="term" value="C:protein-DNA complex"/>
    <property type="evidence" value="ECO:0007669"/>
    <property type="project" value="TreeGrafter"/>
</dbReference>
<dbReference type="FunFam" id="1.10.10.10:FF:000018">
    <property type="entry name" value="DNA-binding response regulator ResD"/>
    <property type="match status" value="1"/>
</dbReference>
<evidence type="ECO:0000259" key="10">
    <source>
        <dbReference type="PROSITE" id="PS50110"/>
    </source>
</evidence>
<dbReference type="GO" id="GO:0000156">
    <property type="term" value="F:phosphorelay response regulator activity"/>
    <property type="evidence" value="ECO:0007669"/>
    <property type="project" value="TreeGrafter"/>
</dbReference>
<reference evidence="12 13" key="1">
    <citation type="submission" date="2015-04" db="EMBL/GenBank/DDBJ databases">
        <title>Microcin producing Clostridium sp. JC272T.</title>
        <authorList>
            <person name="Jyothsna T."/>
            <person name="Sasikala C."/>
            <person name="Ramana C."/>
        </authorList>
    </citation>
    <scope>NUCLEOTIDE SEQUENCE [LARGE SCALE GENOMIC DNA]</scope>
    <source>
        <strain evidence="12 13">JC272</strain>
    </source>
</reference>
<comment type="function">
    <text evidence="7">May play the central regulatory role in sporulation. It may be an element of the effector pathway responsible for the activation of sporulation genes in response to nutritional stress. Spo0A may act in concert with spo0H (a sigma factor) to control the expression of some genes that are critical to the sporulation process.</text>
</comment>
<evidence type="ECO:0000256" key="7">
    <source>
        <dbReference type="ARBA" id="ARBA00024867"/>
    </source>
</evidence>
<comment type="caution">
    <text evidence="12">The sequence shown here is derived from an EMBL/GenBank/DDBJ whole genome shotgun (WGS) entry which is preliminary data.</text>
</comment>
<dbReference type="PANTHER" id="PTHR48111">
    <property type="entry name" value="REGULATOR OF RPOS"/>
    <property type="match status" value="1"/>
</dbReference>
<evidence type="ECO:0000259" key="11">
    <source>
        <dbReference type="PROSITE" id="PS51755"/>
    </source>
</evidence>
<dbReference type="OrthoDB" id="9790442at2"/>
<dbReference type="SMART" id="SM00448">
    <property type="entry name" value="REC"/>
    <property type="match status" value="1"/>
</dbReference>
<keyword evidence="4" id="KW-0805">Transcription regulation</keyword>
<evidence type="ECO:0000313" key="13">
    <source>
        <dbReference type="Proteomes" id="UP000034407"/>
    </source>
</evidence>
<dbReference type="Gene3D" id="6.10.250.690">
    <property type="match status" value="1"/>
</dbReference>
<protein>
    <recommendedName>
        <fullName evidence="1">Stage 0 sporulation protein A homolog</fullName>
    </recommendedName>
</protein>
<dbReference type="InterPro" id="IPR036388">
    <property type="entry name" value="WH-like_DNA-bd_sf"/>
</dbReference>
<dbReference type="GO" id="GO:0006355">
    <property type="term" value="P:regulation of DNA-templated transcription"/>
    <property type="evidence" value="ECO:0007669"/>
    <property type="project" value="InterPro"/>
</dbReference>
<dbReference type="RefSeq" id="WP_046822408.1">
    <property type="nucleotide sequence ID" value="NZ_LBBT01000127.1"/>
</dbReference>
<accession>A0A0M3DKR1</accession>
<dbReference type="GO" id="GO:0000976">
    <property type="term" value="F:transcription cis-regulatory region binding"/>
    <property type="evidence" value="ECO:0007669"/>
    <property type="project" value="TreeGrafter"/>
</dbReference>